<feature type="chain" id="PRO_5024314231" evidence="2">
    <location>
        <begin position="20"/>
        <end position="160"/>
    </location>
</feature>
<accession>A0A5N5T5X0</accession>
<keyword evidence="4" id="KW-1185">Reference proteome</keyword>
<keyword evidence="2" id="KW-0732">Signal</keyword>
<dbReference type="AlphaFoldDB" id="A0A5N5T5X0"/>
<feature type="compositionally biased region" description="Basic and acidic residues" evidence="1">
    <location>
        <begin position="128"/>
        <end position="143"/>
    </location>
</feature>
<name>A0A5N5T5X0_9CRUS</name>
<proteinExistence type="predicted"/>
<sequence length="160" mass="17204">MHLILVCFALFSVCHVGLSGLAGLSGQAGLTGLSELSKLQGLEGLARLSELAKLQGSPPNIRNLLESQQESPSDLGLKGLLDQKLNLLKNRLSLLNKLQGRKMERIVCPTPHKRPVTSTEISGTAENTEEHTEHTEHPGHTTHAEPSSLEPTEPPELAGK</sequence>
<protein>
    <submittedName>
        <fullName evidence="3">Uncharacterized protein</fullName>
    </submittedName>
</protein>
<dbReference type="EMBL" id="SEYY01014275">
    <property type="protein sequence ID" value="KAB7500350.1"/>
    <property type="molecule type" value="Genomic_DNA"/>
</dbReference>
<feature type="compositionally biased region" description="Low complexity" evidence="1">
    <location>
        <begin position="144"/>
        <end position="160"/>
    </location>
</feature>
<dbReference type="Proteomes" id="UP000326759">
    <property type="component" value="Unassembled WGS sequence"/>
</dbReference>
<evidence type="ECO:0000256" key="2">
    <source>
        <dbReference type="SAM" id="SignalP"/>
    </source>
</evidence>
<reference evidence="3 4" key="1">
    <citation type="journal article" date="2019" name="PLoS Biol.">
        <title>Sex chromosomes control vertical transmission of feminizing Wolbachia symbionts in an isopod.</title>
        <authorList>
            <person name="Becking T."/>
            <person name="Chebbi M.A."/>
            <person name="Giraud I."/>
            <person name="Moumen B."/>
            <person name="Laverre T."/>
            <person name="Caubet Y."/>
            <person name="Peccoud J."/>
            <person name="Gilbert C."/>
            <person name="Cordaux R."/>
        </authorList>
    </citation>
    <scope>NUCLEOTIDE SEQUENCE [LARGE SCALE GENOMIC DNA]</scope>
    <source>
        <strain evidence="3">ANa2</strain>
        <tissue evidence="3">Whole body excluding digestive tract and cuticle</tissue>
    </source>
</reference>
<feature type="region of interest" description="Disordered" evidence="1">
    <location>
        <begin position="109"/>
        <end position="160"/>
    </location>
</feature>
<gene>
    <name evidence="3" type="ORF">Anas_12341</name>
</gene>
<comment type="caution">
    <text evidence="3">The sequence shown here is derived from an EMBL/GenBank/DDBJ whole genome shotgun (WGS) entry which is preliminary data.</text>
</comment>
<feature type="signal peptide" evidence="2">
    <location>
        <begin position="1"/>
        <end position="19"/>
    </location>
</feature>
<organism evidence="3 4">
    <name type="scientific">Armadillidium nasatum</name>
    <dbReference type="NCBI Taxonomy" id="96803"/>
    <lineage>
        <taxon>Eukaryota</taxon>
        <taxon>Metazoa</taxon>
        <taxon>Ecdysozoa</taxon>
        <taxon>Arthropoda</taxon>
        <taxon>Crustacea</taxon>
        <taxon>Multicrustacea</taxon>
        <taxon>Malacostraca</taxon>
        <taxon>Eumalacostraca</taxon>
        <taxon>Peracarida</taxon>
        <taxon>Isopoda</taxon>
        <taxon>Oniscidea</taxon>
        <taxon>Crinocheta</taxon>
        <taxon>Armadillidiidae</taxon>
        <taxon>Armadillidium</taxon>
    </lineage>
</organism>
<evidence type="ECO:0000256" key="1">
    <source>
        <dbReference type="SAM" id="MobiDB-lite"/>
    </source>
</evidence>
<evidence type="ECO:0000313" key="3">
    <source>
        <dbReference type="EMBL" id="KAB7500350.1"/>
    </source>
</evidence>
<evidence type="ECO:0000313" key="4">
    <source>
        <dbReference type="Proteomes" id="UP000326759"/>
    </source>
</evidence>